<feature type="region of interest" description="Disordered" evidence="1">
    <location>
        <begin position="26"/>
        <end position="187"/>
    </location>
</feature>
<dbReference type="AlphaFoldDB" id="A0A4Z2GHS2"/>
<feature type="compositionally biased region" description="Low complexity" evidence="1">
    <location>
        <begin position="70"/>
        <end position="84"/>
    </location>
</feature>
<name>A0A4Z2GHS2_9TELE</name>
<feature type="region of interest" description="Disordered" evidence="1">
    <location>
        <begin position="353"/>
        <end position="378"/>
    </location>
</feature>
<dbReference type="InterPro" id="IPR037694">
    <property type="entry name" value="MTNAP1"/>
</dbReference>
<organism evidence="3 4">
    <name type="scientific">Liparis tanakae</name>
    <name type="common">Tanaka's snailfish</name>
    <dbReference type="NCBI Taxonomy" id="230148"/>
    <lineage>
        <taxon>Eukaryota</taxon>
        <taxon>Metazoa</taxon>
        <taxon>Chordata</taxon>
        <taxon>Craniata</taxon>
        <taxon>Vertebrata</taxon>
        <taxon>Euteleostomi</taxon>
        <taxon>Actinopterygii</taxon>
        <taxon>Neopterygii</taxon>
        <taxon>Teleostei</taxon>
        <taxon>Neoteleostei</taxon>
        <taxon>Acanthomorphata</taxon>
        <taxon>Eupercaria</taxon>
        <taxon>Perciformes</taxon>
        <taxon>Cottioidei</taxon>
        <taxon>Cottales</taxon>
        <taxon>Liparidae</taxon>
        <taxon>Liparis</taxon>
    </lineage>
</organism>
<dbReference type="OrthoDB" id="8921675at2759"/>
<feature type="transmembrane region" description="Helical" evidence="2">
    <location>
        <begin position="454"/>
        <end position="473"/>
    </location>
</feature>
<keyword evidence="2" id="KW-0812">Transmembrane</keyword>
<reference evidence="3 4" key="1">
    <citation type="submission" date="2019-03" db="EMBL/GenBank/DDBJ databases">
        <title>First draft genome of Liparis tanakae, snailfish: a comprehensive survey of snailfish specific genes.</title>
        <authorList>
            <person name="Kim W."/>
            <person name="Song I."/>
            <person name="Jeong J.-H."/>
            <person name="Kim D."/>
            <person name="Kim S."/>
            <person name="Ryu S."/>
            <person name="Song J.Y."/>
            <person name="Lee S.K."/>
        </authorList>
    </citation>
    <scope>NUCLEOTIDE SEQUENCE [LARGE SCALE GENOMIC DNA]</scope>
    <source>
        <tissue evidence="3">Muscle</tissue>
    </source>
</reference>
<evidence type="ECO:0000313" key="3">
    <source>
        <dbReference type="EMBL" id="TNN52715.1"/>
    </source>
</evidence>
<gene>
    <name evidence="3" type="primary">ATP5J2_1</name>
    <name evidence="3" type="ORF">EYF80_037095</name>
</gene>
<evidence type="ECO:0000313" key="4">
    <source>
        <dbReference type="Proteomes" id="UP000314294"/>
    </source>
</evidence>
<dbReference type="EMBL" id="SRLO01000538">
    <property type="protein sequence ID" value="TNN52715.1"/>
    <property type="molecule type" value="Genomic_DNA"/>
</dbReference>
<feature type="compositionally biased region" description="Low complexity" evidence="1">
    <location>
        <begin position="150"/>
        <end position="164"/>
    </location>
</feature>
<dbReference type="PANTHER" id="PTHR16270">
    <property type="entry name" value="HYPOTHETICAL LOC287798"/>
    <property type="match status" value="1"/>
</dbReference>
<protein>
    <submittedName>
        <fullName evidence="3">ATP synthase subunit f, mitochondrial</fullName>
    </submittedName>
</protein>
<feature type="compositionally biased region" description="Low complexity" evidence="1">
    <location>
        <begin position="104"/>
        <end position="117"/>
    </location>
</feature>
<feature type="region of interest" description="Disordered" evidence="1">
    <location>
        <begin position="200"/>
        <end position="231"/>
    </location>
</feature>
<comment type="caution">
    <text evidence="3">The sequence shown here is derived from an EMBL/GenBank/DDBJ whole genome shotgun (WGS) entry which is preliminary data.</text>
</comment>
<evidence type="ECO:0000256" key="2">
    <source>
        <dbReference type="SAM" id="Phobius"/>
    </source>
</evidence>
<sequence length="485" mass="51560">MSSEACPFCGKMFKRLKSHLPHCKAAAASSRTTPTKQDVAVIQTSTSSQPVEASCEPAAKSTRAPSATLSPQSKKSQKKSVVPSAATQPPSLPPLTKKRTANVQSSITSSLASAPSLPLSPTPPKPKKQSLRALIEAAKSEQVSKGSLAGTGSASSDPPSGSAPFVADPLRSRATAETGTNGERDSVKDDALLAFLATDPKHKDASKKASKKKKAVQSLPPATDTSRSLDAQVRESSARARVRGNFWVEDDEQVEDLSVNNVYSSGSGRHARITLQDVKATLGRADVARQPGRPSILNQIETADEISSVPLSAGRSVPTKTVSDQPPCSGLQHAELQSVTRNTLMSTQGSLIPRHQPELTSPAAPPLSSQVSKATPPLRPVATTEGLKVTGLLTISPSRPAFSSPLPAARLETPRAGDGWTSQREARKLNAADKGATGWQWYYRRYIDVKKGGAGGLGMLLAGYCVLGYIWSYPHLKRDRWRKYH</sequence>
<evidence type="ECO:0000256" key="1">
    <source>
        <dbReference type="SAM" id="MobiDB-lite"/>
    </source>
</evidence>
<proteinExistence type="predicted"/>
<keyword evidence="4" id="KW-1185">Reference proteome</keyword>
<accession>A0A4Z2GHS2</accession>
<feature type="region of interest" description="Disordered" evidence="1">
    <location>
        <begin position="311"/>
        <end position="330"/>
    </location>
</feature>
<feature type="compositionally biased region" description="Polar residues" evidence="1">
    <location>
        <begin position="29"/>
        <end position="51"/>
    </location>
</feature>
<keyword evidence="2" id="KW-1133">Transmembrane helix</keyword>
<dbReference type="Proteomes" id="UP000314294">
    <property type="component" value="Unassembled WGS sequence"/>
</dbReference>
<dbReference type="PANTHER" id="PTHR16270:SF5">
    <property type="entry name" value="HYPOTHETICAL LOC287798"/>
    <property type="match status" value="1"/>
</dbReference>
<keyword evidence="2" id="KW-0472">Membrane</keyword>